<reference evidence="1 2" key="1">
    <citation type="journal article" date="2014" name="Genome Announc.">
        <title>Draft Genome Sequence of Fervidicella metallireducens Strain AeBT, an Iron-Reducing Thermoanaerobe from the Great Artesian Basin.</title>
        <authorList>
            <person name="Patel B.K."/>
        </authorList>
    </citation>
    <scope>NUCLEOTIDE SEQUENCE [LARGE SCALE GENOMIC DNA]</scope>
    <source>
        <strain evidence="1 2">AeB</strain>
    </source>
</reference>
<protein>
    <recommendedName>
        <fullName evidence="3">DUF4364 domain-containing protein</fullName>
    </recommendedName>
</protein>
<dbReference type="RefSeq" id="WP_035380817.1">
    <property type="nucleotide sequence ID" value="NZ_AZQP01000038.1"/>
</dbReference>
<dbReference type="EMBL" id="AZQP01000038">
    <property type="protein sequence ID" value="EYE87785.1"/>
    <property type="molecule type" value="Genomic_DNA"/>
</dbReference>
<accession>A0A017RV44</accession>
<proteinExistence type="predicted"/>
<gene>
    <name evidence="1" type="ORF">Q428_11330</name>
</gene>
<evidence type="ECO:0000313" key="1">
    <source>
        <dbReference type="EMBL" id="EYE87785.1"/>
    </source>
</evidence>
<evidence type="ECO:0008006" key="3">
    <source>
        <dbReference type="Google" id="ProtNLM"/>
    </source>
</evidence>
<dbReference type="Proteomes" id="UP000019681">
    <property type="component" value="Unassembled WGS sequence"/>
</dbReference>
<dbReference type="InterPro" id="IPR036388">
    <property type="entry name" value="WH-like_DNA-bd_sf"/>
</dbReference>
<dbReference type="STRING" id="1403537.Q428_11330"/>
<keyword evidence="2" id="KW-1185">Reference proteome</keyword>
<dbReference type="Pfam" id="PF14277">
    <property type="entry name" value="DUF4364"/>
    <property type="match status" value="1"/>
</dbReference>
<dbReference type="AlphaFoldDB" id="A0A017RV44"/>
<dbReference type="OrthoDB" id="9783597at2"/>
<dbReference type="InterPro" id="IPR025374">
    <property type="entry name" value="DUF4364"/>
</dbReference>
<comment type="caution">
    <text evidence="1">The sequence shown here is derived from an EMBL/GenBank/DDBJ whole genome shotgun (WGS) entry which is preliminary data.</text>
</comment>
<evidence type="ECO:0000313" key="2">
    <source>
        <dbReference type="Proteomes" id="UP000019681"/>
    </source>
</evidence>
<sequence length="174" mass="20524">MFNNYTELAENKLLLLYILKKIDSPITNSYLTQIVLENNLINYFSLQQYLSELIESGFVNSIKENSRHTLKLSQRGRDALELFVNRIPDKRIKIVNEYLDKNIPQAEKGIEAVSEYIKCPNNKFLSILKLQDKDEVLFELRLTSDSNVKAREICERWKKDSEKLYENIINLFKE</sequence>
<dbReference type="Gene3D" id="1.10.10.10">
    <property type="entry name" value="Winged helix-like DNA-binding domain superfamily/Winged helix DNA-binding domain"/>
    <property type="match status" value="1"/>
</dbReference>
<name>A0A017RV44_9CLOT</name>
<organism evidence="1 2">
    <name type="scientific">Fervidicella metallireducens AeB</name>
    <dbReference type="NCBI Taxonomy" id="1403537"/>
    <lineage>
        <taxon>Bacteria</taxon>
        <taxon>Bacillati</taxon>
        <taxon>Bacillota</taxon>
        <taxon>Clostridia</taxon>
        <taxon>Eubacteriales</taxon>
        <taxon>Clostridiaceae</taxon>
        <taxon>Fervidicella</taxon>
    </lineage>
</organism>